<comment type="caution">
    <text evidence="2">The sequence shown here is derived from an EMBL/GenBank/DDBJ whole genome shotgun (WGS) entry which is preliminary data.</text>
</comment>
<evidence type="ECO:0000313" key="3">
    <source>
        <dbReference type="Proteomes" id="UP000533598"/>
    </source>
</evidence>
<name>A0A7W7FVY9_9PSEU</name>
<accession>A0A7W7FVY9</accession>
<evidence type="ECO:0000256" key="1">
    <source>
        <dbReference type="SAM" id="Phobius"/>
    </source>
</evidence>
<reference evidence="2 3" key="1">
    <citation type="submission" date="2020-08" db="EMBL/GenBank/DDBJ databases">
        <title>Sequencing the genomes of 1000 actinobacteria strains.</title>
        <authorList>
            <person name="Klenk H.-P."/>
        </authorList>
    </citation>
    <scope>NUCLEOTIDE SEQUENCE [LARGE SCALE GENOMIC DNA]</scope>
    <source>
        <strain evidence="2 3">DSM 44230</strain>
    </source>
</reference>
<keyword evidence="1" id="KW-0812">Transmembrane</keyword>
<gene>
    <name evidence="2" type="ORF">HNR67_005623</name>
</gene>
<dbReference type="Proteomes" id="UP000533598">
    <property type="component" value="Unassembled WGS sequence"/>
</dbReference>
<dbReference type="EMBL" id="JACHMH010000001">
    <property type="protein sequence ID" value="MBB4679505.1"/>
    <property type="molecule type" value="Genomic_DNA"/>
</dbReference>
<protein>
    <submittedName>
        <fullName evidence="2">Flp pilus assembly protein TadB</fullName>
    </submittedName>
</protein>
<dbReference type="RefSeq" id="WP_185005244.1">
    <property type="nucleotide sequence ID" value="NZ_BAAAUI010000001.1"/>
</dbReference>
<keyword evidence="1" id="KW-1133">Transmembrane helix</keyword>
<feature type="transmembrane region" description="Helical" evidence="1">
    <location>
        <begin position="268"/>
        <end position="288"/>
    </location>
</feature>
<dbReference type="PANTHER" id="PTHR35007:SF1">
    <property type="entry name" value="PILUS ASSEMBLY PROTEIN"/>
    <property type="match status" value="1"/>
</dbReference>
<dbReference type="AlphaFoldDB" id="A0A7W7FVY9"/>
<proteinExistence type="predicted"/>
<sequence>MNALIVGVCAGLAVTLLVLAIAPPAPLNIAAAMARAQTLQDSPQDRTTHGTRRPSWSARALAGLAERSARTTNRWWGVPVVDLELLERTVTGYVAARVAWAALGGFTAIVLGVAVELDIATITLLTAVGTVTASLIPGARITRDATAARAEFTRTLASYLELVAQERAAGAAAAQALGEAASLGSGWVIGQIRAVLYRARLTGIPAWDALAQWGQRFRVPAVVELADILATAAEGAAVYTTLTAKAAVLRHATLAADREEANRRSEHLVGPLACLLIAFMIIIIYPLFARL</sequence>
<organism evidence="2 3">
    <name type="scientific">Crossiella cryophila</name>
    <dbReference type="NCBI Taxonomy" id="43355"/>
    <lineage>
        <taxon>Bacteria</taxon>
        <taxon>Bacillati</taxon>
        <taxon>Actinomycetota</taxon>
        <taxon>Actinomycetes</taxon>
        <taxon>Pseudonocardiales</taxon>
        <taxon>Pseudonocardiaceae</taxon>
        <taxon>Crossiella</taxon>
    </lineage>
</organism>
<keyword evidence="1" id="KW-0472">Membrane</keyword>
<keyword evidence="3" id="KW-1185">Reference proteome</keyword>
<dbReference type="PANTHER" id="PTHR35007">
    <property type="entry name" value="INTEGRAL MEMBRANE PROTEIN-RELATED"/>
    <property type="match status" value="1"/>
</dbReference>
<evidence type="ECO:0000313" key="2">
    <source>
        <dbReference type="EMBL" id="MBB4679505.1"/>
    </source>
</evidence>